<evidence type="ECO:0000313" key="5">
    <source>
        <dbReference type="EMBL" id="NOJ69375.1"/>
    </source>
</evidence>
<dbReference type="GO" id="GO:0008270">
    <property type="term" value="F:zinc ion binding"/>
    <property type="evidence" value="ECO:0007669"/>
    <property type="project" value="InterPro"/>
</dbReference>
<dbReference type="EMBL" id="JABFOR010000002">
    <property type="protein sequence ID" value="NOJ69375.1"/>
    <property type="molecule type" value="Genomic_DNA"/>
</dbReference>
<comment type="catalytic activity">
    <reaction evidence="1">
        <text>3',5'-cyclic CMP + H2O = CMP + H(+)</text>
        <dbReference type="Rhea" id="RHEA:72675"/>
        <dbReference type="ChEBI" id="CHEBI:15377"/>
        <dbReference type="ChEBI" id="CHEBI:15378"/>
        <dbReference type="ChEBI" id="CHEBI:58003"/>
        <dbReference type="ChEBI" id="CHEBI:60377"/>
    </reaction>
    <physiologicalReaction direction="left-to-right" evidence="1">
        <dbReference type="Rhea" id="RHEA:72676"/>
    </physiologicalReaction>
</comment>
<protein>
    <submittedName>
        <fullName evidence="5">MBL fold metallo-hydrolase</fullName>
    </submittedName>
</protein>
<gene>
    <name evidence="5" type="ORF">HMI46_02225</name>
</gene>
<feature type="domain" description="Metallo-beta-lactamase" evidence="4">
    <location>
        <begin position="75"/>
        <end position="195"/>
    </location>
</feature>
<dbReference type="InterPro" id="IPR036866">
    <property type="entry name" value="RibonucZ/Hydroxyglut_hydro"/>
</dbReference>
<organism evidence="5 6">
    <name type="scientific">Paenibacillus alvei</name>
    <name type="common">Bacillus alvei</name>
    <dbReference type="NCBI Taxonomy" id="44250"/>
    <lineage>
        <taxon>Bacteria</taxon>
        <taxon>Bacillati</taxon>
        <taxon>Bacillota</taxon>
        <taxon>Bacilli</taxon>
        <taxon>Bacillales</taxon>
        <taxon>Paenibacillaceae</taxon>
        <taxon>Paenibacillus</taxon>
    </lineage>
</organism>
<comment type="caution">
    <text evidence="5">The sequence shown here is derived from an EMBL/GenBank/DDBJ whole genome shotgun (WGS) entry which is preliminary data.</text>
</comment>
<proteinExistence type="predicted"/>
<evidence type="ECO:0000256" key="3">
    <source>
        <dbReference type="ARBA" id="ARBA00048505"/>
    </source>
</evidence>
<dbReference type="GO" id="GO:0005737">
    <property type="term" value="C:cytoplasm"/>
    <property type="evidence" value="ECO:0007669"/>
    <property type="project" value="TreeGrafter"/>
</dbReference>
<comment type="catalytic activity">
    <reaction evidence="3">
        <text>3',5'-cyclic UMP + H2O = UMP + H(+)</text>
        <dbReference type="Rhea" id="RHEA:70575"/>
        <dbReference type="ChEBI" id="CHEBI:15377"/>
        <dbReference type="ChEBI" id="CHEBI:15378"/>
        <dbReference type="ChEBI" id="CHEBI:57865"/>
        <dbReference type="ChEBI" id="CHEBI:184387"/>
    </reaction>
    <physiologicalReaction direction="left-to-right" evidence="3">
        <dbReference type="Rhea" id="RHEA:70576"/>
    </physiologicalReaction>
</comment>
<dbReference type="Gene3D" id="3.60.15.10">
    <property type="entry name" value="Ribonuclease Z/Hydroxyacylglutathione hydrolase-like"/>
    <property type="match status" value="1"/>
</dbReference>
<dbReference type="InterPro" id="IPR001279">
    <property type="entry name" value="Metallo-B-lactamas"/>
</dbReference>
<dbReference type="SUPFAM" id="SSF56281">
    <property type="entry name" value="Metallo-hydrolase/oxidoreductase"/>
    <property type="match status" value="1"/>
</dbReference>
<accession>A0AAP6ZRZ9</accession>
<comment type="function">
    <text evidence="2">Counteracts the endogenous Pycsar antiviral defense system. Phosphodiesterase that enables metal-dependent hydrolysis of host cyclic nucleotide Pycsar defense signals such as cCMP and cUMP.</text>
</comment>
<evidence type="ECO:0000259" key="4">
    <source>
        <dbReference type="Pfam" id="PF12706"/>
    </source>
</evidence>
<reference evidence="5 6" key="1">
    <citation type="submission" date="2020-05" db="EMBL/GenBank/DDBJ databases">
        <title>Whole genome sequencing and identification of novel metabolites from Paenibacillus alvei strain JR949.</title>
        <authorList>
            <person name="Rajendhran J."/>
            <person name="Sree Pranav P."/>
            <person name="Mahalakshmi B."/>
            <person name="Karthikeyan R."/>
        </authorList>
    </citation>
    <scope>NUCLEOTIDE SEQUENCE [LARGE SCALE GENOMIC DNA]</scope>
    <source>
        <strain evidence="5 6">JR949</strain>
    </source>
</reference>
<dbReference type="Pfam" id="PF12706">
    <property type="entry name" value="Lactamase_B_2"/>
    <property type="match status" value="2"/>
</dbReference>
<dbReference type="RefSeq" id="WP_171414922.1">
    <property type="nucleotide sequence ID" value="NZ_JABFOR010000002.1"/>
</dbReference>
<evidence type="ECO:0000313" key="6">
    <source>
        <dbReference type="Proteomes" id="UP000552038"/>
    </source>
</evidence>
<dbReference type="PANTHER" id="PTHR15032:SF36">
    <property type="entry name" value="METALLO-BETA-LACTAMASE DOMAIN-CONTAINING PROTEIN"/>
    <property type="match status" value="1"/>
</dbReference>
<dbReference type="AlphaFoldDB" id="A0AAP6ZRZ9"/>
<name>A0AAP6ZRZ9_PAEAL</name>
<dbReference type="PIRSF" id="PIRSF038896">
    <property type="entry name" value="NAPE-PLD"/>
    <property type="match status" value="1"/>
</dbReference>
<evidence type="ECO:0000256" key="2">
    <source>
        <dbReference type="ARBA" id="ARBA00034301"/>
    </source>
</evidence>
<dbReference type="Proteomes" id="UP000552038">
    <property type="component" value="Unassembled WGS sequence"/>
</dbReference>
<dbReference type="PANTHER" id="PTHR15032">
    <property type="entry name" value="N-ACYL-PHOSPHATIDYLETHANOLAMINE-HYDROLYZING PHOSPHOLIPASE D"/>
    <property type="match status" value="1"/>
</dbReference>
<dbReference type="InterPro" id="IPR024884">
    <property type="entry name" value="NAPE-PLD"/>
</dbReference>
<evidence type="ECO:0000256" key="1">
    <source>
        <dbReference type="ARBA" id="ARBA00034221"/>
    </source>
</evidence>
<feature type="domain" description="Metallo-beta-lactamase" evidence="4">
    <location>
        <begin position="238"/>
        <end position="304"/>
    </location>
</feature>
<dbReference type="GO" id="GO:0070290">
    <property type="term" value="F:N-acylphosphatidylethanolamine-specific phospholipase D activity"/>
    <property type="evidence" value="ECO:0007669"/>
    <property type="project" value="InterPro"/>
</dbReference>
<sequence length="369" mass="42018">MKRYYVNMDDVTTVKAWNQFRRWQAERKDRLKTKDYSYVVPNVEPDIAFLNTNQTETTITWIGHSTFLLQIGGLNIVTDPIWATRMATQARLAPPGIPIEKMPPVDVVIISHSHYDHLHIKSLRKLTGPQTKVIVPDGLLGKMKRKGFSNVHELAWWEHLTIAERVKITFVPAQHWTRRTLTDMNRSHWGGYVLEHVSRDAKATKRSTTKGASELSVSSCRKSSDALPYKEEQGAAYETIYFAGDSGYFRGFELIGERFRIDVALLPIGAYEPEWFMSQQHVSPEEALQAFEDVKAAKMIPMHYGAFKLADDTPKEALDRLEAERVKRGIAQERVCVLAHGEIWNFAEAFGKSVSVVPSSSSRVRLESQ</sequence>